<keyword evidence="3" id="KW-1185">Reference proteome</keyword>
<dbReference type="OrthoDB" id="6761273at2759"/>
<dbReference type="AlphaFoldDB" id="A0A9N9MHQ0"/>
<proteinExistence type="predicted"/>
<dbReference type="EMBL" id="OU892289">
    <property type="protein sequence ID" value="CAG9763372.1"/>
    <property type="molecule type" value="Genomic_DNA"/>
</dbReference>
<organism evidence="2 3">
    <name type="scientific">Ceutorhynchus assimilis</name>
    <name type="common">cabbage seed weevil</name>
    <dbReference type="NCBI Taxonomy" id="467358"/>
    <lineage>
        <taxon>Eukaryota</taxon>
        <taxon>Metazoa</taxon>
        <taxon>Ecdysozoa</taxon>
        <taxon>Arthropoda</taxon>
        <taxon>Hexapoda</taxon>
        <taxon>Insecta</taxon>
        <taxon>Pterygota</taxon>
        <taxon>Neoptera</taxon>
        <taxon>Endopterygota</taxon>
        <taxon>Coleoptera</taxon>
        <taxon>Polyphaga</taxon>
        <taxon>Cucujiformia</taxon>
        <taxon>Curculionidae</taxon>
        <taxon>Ceutorhynchinae</taxon>
        <taxon>Ceutorhynchus</taxon>
    </lineage>
</organism>
<dbReference type="Proteomes" id="UP001152799">
    <property type="component" value="Chromosome 13"/>
</dbReference>
<evidence type="ECO:0000313" key="3">
    <source>
        <dbReference type="Proteomes" id="UP001152799"/>
    </source>
</evidence>
<accession>A0A9N9MHQ0</accession>
<evidence type="ECO:0000256" key="1">
    <source>
        <dbReference type="SAM" id="Coils"/>
    </source>
</evidence>
<sequence>MSDAISTKIRQLEVQNEKLRRLLDSTFEITRQDAAKCRKLTLEVDFLRQAIVDLENQKQELEDELMNEYLDKDHSDNNKADIECRLKSALDDIQRGSSEIKQLNPEGPYLTDALVELEKEKELLLSDIELLKKANEQQNAFVQENLLLKQEIANLETIPASISNQDLVDKLVSIQNSKQTLLADINAAKLKTDPLGIPIENTVLELKICGLENQMDKLLINLKTSLLQSANEISTLYANTSDNQLRGLLNELDIQKTILLMNLTEIKEMHSESKNLTPDVSICSELSHHDLLATVSEEDEAPNFVAEPEINQDAILIVPSKEVPTNKMNQNDEQLLVHGIQELEEDKDRIGPNLDGDLMVDVRAVLEEGERLIRCHQEKN</sequence>
<name>A0A9N9MHQ0_9CUCU</name>
<feature type="coiled-coil region" evidence="1">
    <location>
        <begin position="2"/>
        <end position="71"/>
    </location>
</feature>
<protein>
    <submittedName>
        <fullName evidence="2">Uncharacterized protein</fullName>
    </submittedName>
</protein>
<evidence type="ECO:0000313" key="2">
    <source>
        <dbReference type="EMBL" id="CAG9763372.1"/>
    </source>
</evidence>
<keyword evidence="1" id="KW-0175">Coiled coil</keyword>
<gene>
    <name evidence="2" type="ORF">CEUTPL_LOCUS4037</name>
</gene>
<reference evidence="2" key="1">
    <citation type="submission" date="2022-01" db="EMBL/GenBank/DDBJ databases">
        <authorList>
            <person name="King R."/>
        </authorList>
    </citation>
    <scope>NUCLEOTIDE SEQUENCE</scope>
</reference>